<reference evidence="10 11" key="1">
    <citation type="journal article" date="2014" name="Nature">
        <title>An environmental bacterial taxon with a large and distinct metabolic repertoire.</title>
        <authorList>
            <person name="Wilson M.C."/>
            <person name="Mori T."/>
            <person name="Ruckert C."/>
            <person name="Uria A.R."/>
            <person name="Helf M.J."/>
            <person name="Takada K."/>
            <person name="Gernert C."/>
            <person name="Steffens U.A."/>
            <person name="Heycke N."/>
            <person name="Schmitt S."/>
            <person name="Rinke C."/>
            <person name="Helfrich E.J."/>
            <person name="Brachmann A.O."/>
            <person name="Gurgui C."/>
            <person name="Wakimoto T."/>
            <person name="Kracht M."/>
            <person name="Crusemann M."/>
            <person name="Hentschel U."/>
            <person name="Abe I."/>
            <person name="Matsunaga S."/>
            <person name="Kalinowski J."/>
            <person name="Takeyama H."/>
            <person name="Piel J."/>
        </authorList>
    </citation>
    <scope>NUCLEOTIDE SEQUENCE [LARGE SCALE GENOMIC DNA]</scope>
    <source>
        <strain evidence="11">TSY2</strain>
    </source>
</reference>
<evidence type="ECO:0000256" key="4">
    <source>
        <dbReference type="ARBA" id="ARBA00022723"/>
    </source>
</evidence>
<dbReference type="PANTHER" id="PTHR30038:SF7">
    <property type="entry name" value="TUNGSTEN-CONTAINING GLYCERALDEHYDE-3-PHOSPHATE:FERREDOXIN OXIDOREDUCTASE"/>
    <property type="match status" value="1"/>
</dbReference>
<dbReference type="GO" id="GO:0009055">
    <property type="term" value="F:electron transfer activity"/>
    <property type="evidence" value="ECO:0007669"/>
    <property type="project" value="InterPro"/>
</dbReference>
<dbReference type="Pfam" id="PF01314">
    <property type="entry name" value="AFOR_C"/>
    <property type="match status" value="1"/>
</dbReference>
<evidence type="ECO:0000256" key="3">
    <source>
        <dbReference type="ARBA" id="ARBA00022485"/>
    </source>
</evidence>
<keyword evidence="11" id="KW-1185">Reference proteome</keyword>
<dbReference type="InterPro" id="IPR013983">
    <property type="entry name" value="Ald_Fedxn_OxRdtase_N"/>
</dbReference>
<evidence type="ECO:0000256" key="6">
    <source>
        <dbReference type="ARBA" id="ARBA00023004"/>
    </source>
</evidence>
<evidence type="ECO:0000256" key="2">
    <source>
        <dbReference type="ARBA" id="ARBA00011032"/>
    </source>
</evidence>
<dbReference type="Gene3D" id="1.10.599.10">
    <property type="entry name" value="Aldehyde Ferredoxin Oxidoreductase Protein, subunit A, domain 3"/>
    <property type="match status" value="1"/>
</dbReference>
<dbReference type="InterPro" id="IPR051919">
    <property type="entry name" value="W-dependent_AOR"/>
</dbReference>
<dbReference type="InterPro" id="IPR036503">
    <property type="entry name" value="Ald_Fedxn_OxRdtase_N_sf"/>
</dbReference>
<dbReference type="InterPro" id="IPR001203">
    <property type="entry name" value="OxRdtase_Ald_Fedxn_C"/>
</dbReference>
<evidence type="ECO:0000256" key="5">
    <source>
        <dbReference type="ARBA" id="ARBA00023002"/>
    </source>
</evidence>
<keyword evidence="3" id="KW-0004">4Fe-4S</keyword>
<evidence type="ECO:0000313" key="10">
    <source>
        <dbReference type="EMBL" id="ETW97629.1"/>
    </source>
</evidence>
<comment type="similarity">
    <text evidence="2">Belongs to the AOR/FOR family.</text>
</comment>
<dbReference type="InterPro" id="IPR036021">
    <property type="entry name" value="Tungsten_al_ferr_oxy-like_C"/>
</dbReference>
<keyword evidence="5" id="KW-0560">Oxidoreductase</keyword>
<evidence type="ECO:0000313" key="11">
    <source>
        <dbReference type="Proteomes" id="UP000019140"/>
    </source>
</evidence>
<organism evidence="10 11">
    <name type="scientific">Candidatus Entotheonella gemina</name>
    <dbReference type="NCBI Taxonomy" id="1429439"/>
    <lineage>
        <taxon>Bacteria</taxon>
        <taxon>Pseudomonadati</taxon>
        <taxon>Nitrospinota/Tectimicrobiota group</taxon>
        <taxon>Candidatus Tectimicrobiota</taxon>
        <taxon>Candidatus Entotheonellia</taxon>
        <taxon>Candidatus Entotheonellales</taxon>
        <taxon>Candidatus Entotheonellaceae</taxon>
        <taxon>Candidatus Entotheonella</taxon>
    </lineage>
</organism>
<dbReference type="GO" id="GO:0046872">
    <property type="term" value="F:metal ion binding"/>
    <property type="evidence" value="ECO:0007669"/>
    <property type="project" value="UniProtKB-KW"/>
</dbReference>
<dbReference type="InterPro" id="IPR013985">
    <property type="entry name" value="Ald_Fedxn_OxRdtase_dom3"/>
</dbReference>
<protein>
    <recommendedName>
        <fullName evidence="9">Aldehyde ferredoxin oxidoreductase N-terminal domain-containing protein</fullName>
    </recommendedName>
</protein>
<dbReference type="GO" id="GO:0016625">
    <property type="term" value="F:oxidoreductase activity, acting on the aldehyde or oxo group of donors, iron-sulfur protein as acceptor"/>
    <property type="evidence" value="ECO:0007669"/>
    <property type="project" value="InterPro"/>
</dbReference>
<comment type="cofactor">
    <cofactor evidence="1">
        <name>[4Fe-4S] cluster</name>
        <dbReference type="ChEBI" id="CHEBI:49883"/>
    </cofactor>
</comment>
<comment type="caution">
    <text evidence="10">The sequence shown here is derived from an EMBL/GenBank/DDBJ whole genome shotgun (WGS) entry which is preliminary data.</text>
</comment>
<dbReference type="SUPFAM" id="SSF48310">
    <property type="entry name" value="Aldehyde ferredoxin oxidoreductase, C-terminal domains"/>
    <property type="match status" value="1"/>
</dbReference>
<evidence type="ECO:0000256" key="7">
    <source>
        <dbReference type="ARBA" id="ARBA00023014"/>
    </source>
</evidence>
<dbReference type="Pfam" id="PF02730">
    <property type="entry name" value="AFOR_N"/>
    <property type="match status" value="1"/>
</dbReference>
<comment type="cofactor">
    <cofactor evidence="8">
        <name>tungstopterin</name>
        <dbReference type="ChEBI" id="CHEBI:30402"/>
    </cofactor>
</comment>
<dbReference type="Gene3D" id="3.60.9.10">
    <property type="entry name" value="Aldehyde ferredoxin oxidoreductase, N-terminal domain"/>
    <property type="match status" value="1"/>
</dbReference>
<dbReference type="HOGENOM" id="CLU_020364_1_0_7"/>
<keyword evidence="4" id="KW-0479">Metal-binding</keyword>
<dbReference type="AlphaFoldDB" id="W4LI82"/>
<evidence type="ECO:0000256" key="8">
    <source>
        <dbReference type="ARBA" id="ARBA00049934"/>
    </source>
</evidence>
<dbReference type="Proteomes" id="UP000019140">
    <property type="component" value="Unassembled WGS sequence"/>
</dbReference>
<proteinExistence type="inferred from homology"/>
<evidence type="ECO:0000256" key="1">
    <source>
        <dbReference type="ARBA" id="ARBA00001966"/>
    </source>
</evidence>
<accession>W4LI82</accession>
<keyword evidence="7" id="KW-0411">Iron-sulfur</keyword>
<gene>
    <name evidence="10" type="ORF">ETSY2_44285</name>
</gene>
<sequence length="616" mass="67971">MWTEATQETKQITDYRYHQVTVDLTASVIRRADLACQDMEDFLGGIGRSFKLLEGYEVTDVFSPTSPLVMNLGVFSGTEVMTGLRIFFSAYSPLKTANNGQPLTMWSTASGKFATKLAAAGIDEVVFTGRATQPVYLLVRKDGEDLSLTLEDATALQGQSTHDKIMALADQYADAHVAAIGPAGEHWQHNAYAAIACSTVNQLQSRDCKPRFAGRGGMGSMMGSKNLLAIVVQAPDLKTGRVPPGVLAANKEISRGDGSRNYRDARKSNGGGGTWRNVAGLHPVGGLPEMNFWPQGNDAPSSLYRQSFEEPYVIKDESCFKCGISCHKNIYDVEMDNGKRKTSKYYAKFDYEPLDLLTINLGIYDQQQALEIVDLVDQLGFDSISLGATLGYVMDYNRQHREQLILNGLSFGNFEATCELIRQTAAGQCPDVGQGVKRLAESLGEPAYAMHCKGVELPAYLPETNPGYPFALAGGHMSMRTFLLLVFEGETGMDYWVDAIVNRGIYYTRDDLLGLCKFAGAPDSAILPSFKDLYGVDITAEDMMHATQRTYLRGLLLERKQGATLDDYELPARAYERNPNVELPHFITPEFMTELRERVFQAFDEQIDSYGLATPV</sequence>
<dbReference type="GO" id="GO:0051539">
    <property type="term" value="F:4 iron, 4 sulfur cluster binding"/>
    <property type="evidence" value="ECO:0007669"/>
    <property type="project" value="UniProtKB-KW"/>
</dbReference>
<dbReference type="PANTHER" id="PTHR30038">
    <property type="entry name" value="ALDEHYDE FERREDOXIN OXIDOREDUCTASE"/>
    <property type="match status" value="1"/>
</dbReference>
<evidence type="ECO:0000259" key="9">
    <source>
        <dbReference type="SMART" id="SM00790"/>
    </source>
</evidence>
<feature type="domain" description="Aldehyde ferredoxin oxidoreductase N-terminal" evidence="9">
    <location>
        <begin position="15"/>
        <end position="237"/>
    </location>
</feature>
<dbReference type="SUPFAM" id="SSF56228">
    <property type="entry name" value="Aldehyde ferredoxin oxidoreductase, N-terminal domain"/>
    <property type="match status" value="1"/>
</dbReference>
<name>W4LI82_9BACT</name>
<dbReference type="Gene3D" id="1.10.569.10">
    <property type="entry name" value="Aldehyde Ferredoxin Oxidoreductase Protein, subunit A, domain 2"/>
    <property type="match status" value="1"/>
</dbReference>
<dbReference type="EMBL" id="AZHX01002035">
    <property type="protein sequence ID" value="ETW97629.1"/>
    <property type="molecule type" value="Genomic_DNA"/>
</dbReference>
<dbReference type="SMART" id="SM00790">
    <property type="entry name" value="AFOR_N"/>
    <property type="match status" value="1"/>
</dbReference>
<dbReference type="InterPro" id="IPR013984">
    <property type="entry name" value="Ald_Fedxn_OxRdtase_dom2"/>
</dbReference>
<keyword evidence="6" id="KW-0408">Iron</keyword>